<reference evidence="7" key="1">
    <citation type="submission" date="2015-01" db="EMBL/GenBank/DDBJ databases">
        <authorList>
            <person name="Durling Mikael"/>
        </authorList>
    </citation>
    <scope>NUCLEOTIDE SEQUENCE</scope>
</reference>
<gene>
    <name evidence="7" type="ORF">BN869_000007407_1</name>
</gene>
<dbReference type="GO" id="GO:0019239">
    <property type="term" value="F:deaminase activity"/>
    <property type="evidence" value="ECO:0007669"/>
    <property type="project" value="TreeGrafter"/>
</dbReference>
<evidence type="ECO:0000256" key="3">
    <source>
        <dbReference type="ARBA" id="ARBA00022801"/>
    </source>
</evidence>
<evidence type="ECO:0000259" key="6">
    <source>
        <dbReference type="Pfam" id="PF01979"/>
    </source>
</evidence>
<organism evidence="7">
    <name type="scientific">Bionectria ochroleuca</name>
    <name type="common">Gliocladium roseum</name>
    <dbReference type="NCBI Taxonomy" id="29856"/>
    <lineage>
        <taxon>Eukaryota</taxon>
        <taxon>Fungi</taxon>
        <taxon>Dikarya</taxon>
        <taxon>Ascomycota</taxon>
        <taxon>Pezizomycotina</taxon>
        <taxon>Sordariomycetes</taxon>
        <taxon>Hypocreomycetidae</taxon>
        <taxon>Hypocreales</taxon>
        <taxon>Bionectriaceae</taxon>
        <taxon>Clonostachys</taxon>
    </lineage>
</organism>
<dbReference type="Pfam" id="PF01979">
    <property type="entry name" value="Amidohydro_1"/>
    <property type="match status" value="1"/>
</dbReference>
<evidence type="ECO:0000256" key="5">
    <source>
        <dbReference type="SAM" id="SignalP"/>
    </source>
</evidence>
<dbReference type="PANTHER" id="PTHR11271:SF37">
    <property type="entry name" value="FAMILY PROTEIN, PUTATIVE (AFU_ORTHOLOGUE AFUA_4G00460)-RELATED"/>
    <property type="match status" value="1"/>
</dbReference>
<dbReference type="EMBL" id="CDPU01000023">
    <property type="protein sequence ID" value="CEO51349.1"/>
    <property type="molecule type" value="Genomic_DNA"/>
</dbReference>
<accession>A0A0B7K2E3</accession>
<dbReference type="SUPFAM" id="SSF51338">
    <property type="entry name" value="Composite domain of metallo-dependent hydrolases"/>
    <property type="match status" value="1"/>
</dbReference>
<sequence length="514" mass="56725">MFPHHAVSKCFALFLMVYYSIAQHTLLKGGTIISFEEGENSLQVIRDGSLLITQDRITGIYRAGETPDSSLNYSTVDVTGRIITPGFIDTHRHGWQTGLKTLGSNTSLWEYYDRYSEYAAGSSYSIEDVYIGQLAGLLEALNAGVTTTLDHAHHTWSNDTSKAGIQASIDSGARVFWSYAFHDLPDFTVSEQFANFRDIAEVGTFKNTATTLGIACDFFGPDPTLENVQRVVELALEFNVSVVTTHTVEGPFGARNGPLDVHSAGLLNTTIPVVFSHASFLTYQDHQLLQLTNQYISITPESEMHYGHTHPNNHLAMEQAALGVDTHFTFSSDILTQARIWLQKARYTMYNWALKAWRVPSNNPMSANQAFLLATRKGGLALRRPDLGVISEGAKADIIVWDGTSPSLLGWNDPVAAIMLHANVGDIEHVLVDGKFVKKDGKITNPGYPNIRERFLEHAKRIQDTFLAIPKPVPAKDEHFRGGGAELMVIPQLDVTRGDGNGYGTDFLQFSGTQ</sequence>
<evidence type="ECO:0000313" key="7">
    <source>
        <dbReference type="EMBL" id="CEO51349.1"/>
    </source>
</evidence>
<feature type="signal peptide" evidence="5">
    <location>
        <begin position="1"/>
        <end position="22"/>
    </location>
</feature>
<dbReference type="Gene3D" id="3.20.20.140">
    <property type="entry name" value="Metal-dependent hydrolases"/>
    <property type="match status" value="1"/>
</dbReference>
<dbReference type="Gene3D" id="2.30.40.10">
    <property type="entry name" value="Urease, subunit C, domain 1"/>
    <property type="match status" value="1"/>
</dbReference>
<name>A0A0B7K2E3_BIOOC</name>
<dbReference type="PANTHER" id="PTHR11271">
    <property type="entry name" value="GUANINE DEAMINASE"/>
    <property type="match status" value="1"/>
</dbReference>
<dbReference type="GO" id="GO:0005829">
    <property type="term" value="C:cytosol"/>
    <property type="evidence" value="ECO:0007669"/>
    <property type="project" value="TreeGrafter"/>
</dbReference>
<keyword evidence="2" id="KW-0479">Metal-binding</keyword>
<evidence type="ECO:0000256" key="4">
    <source>
        <dbReference type="ARBA" id="ARBA00022833"/>
    </source>
</evidence>
<keyword evidence="4" id="KW-0862">Zinc</keyword>
<keyword evidence="3" id="KW-0378">Hydrolase</keyword>
<dbReference type="AlphaFoldDB" id="A0A0B7K2E3"/>
<dbReference type="SUPFAM" id="SSF51556">
    <property type="entry name" value="Metallo-dependent hydrolases"/>
    <property type="match status" value="1"/>
</dbReference>
<feature type="domain" description="Amidohydrolase-related" evidence="6">
    <location>
        <begin position="82"/>
        <end position="437"/>
    </location>
</feature>
<dbReference type="GO" id="GO:0046872">
    <property type="term" value="F:metal ion binding"/>
    <property type="evidence" value="ECO:0007669"/>
    <property type="project" value="UniProtKB-KW"/>
</dbReference>
<proteinExistence type="predicted"/>
<dbReference type="InterPro" id="IPR011059">
    <property type="entry name" value="Metal-dep_hydrolase_composite"/>
</dbReference>
<feature type="chain" id="PRO_5002118131" description="Amidohydrolase-related domain-containing protein" evidence="5">
    <location>
        <begin position="23"/>
        <end position="514"/>
    </location>
</feature>
<evidence type="ECO:0000256" key="1">
    <source>
        <dbReference type="ARBA" id="ARBA00001947"/>
    </source>
</evidence>
<protein>
    <recommendedName>
        <fullName evidence="6">Amidohydrolase-related domain-containing protein</fullName>
    </recommendedName>
</protein>
<comment type="cofactor">
    <cofactor evidence="1">
        <name>Zn(2+)</name>
        <dbReference type="ChEBI" id="CHEBI:29105"/>
    </cofactor>
</comment>
<keyword evidence="5" id="KW-0732">Signal</keyword>
<dbReference type="InterPro" id="IPR051607">
    <property type="entry name" value="Metallo-dep_hydrolases"/>
</dbReference>
<evidence type="ECO:0000256" key="2">
    <source>
        <dbReference type="ARBA" id="ARBA00022723"/>
    </source>
</evidence>
<dbReference type="InterPro" id="IPR032466">
    <property type="entry name" value="Metal_Hydrolase"/>
</dbReference>
<dbReference type="InterPro" id="IPR006680">
    <property type="entry name" value="Amidohydro-rel"/>
</dbReference>